<evidence type="ECO:0000313" key="4">
    <source>
        <dbReference type="Proteomes" id="UP000279331"/>
    </source>
</evidence>
<proteinExistence type="predicted"/>
<gene>
    <name evidence="1" type="ORF">LAUMK42_01566</name>
    <name evidence="2" type="ORF">LAUMK4_01337</name>
</gene>
<keyword evidence="3" id="KW-1185">Reference proteome</keyword>
<comment type="caution">
    <text evidence="1">The sequence shown here is derived from an EMBL/GenBank/DDBJ whole genome shotgun (WGS) entry which is preliminary data.</text>
</comment>
<dbReference type="AlphaFoldDB" id="A0AB38UQP9"/>
<organism evidence="1 4">
    <name type="scientific">Mycobacterium persicum</name>
    <dbReference type="NCBI Taxonomy" id="1487726"/>
    <lineage>
        <taxon>Bacteria</taxon>
        <taxon>Bacillati</taxon>
        <taxon>Actinomycetota</taxon>
        <taxon>Actinomycetes</taxon>
        <taxon>Mycobacteriales</taxon>
        <taxon>Mycobacteriaceae</taxon>
        <taxon>Mycobacterium</taxon>
    </lineage>
</organism>
<dbReference type="Proteomes" id="UP000279331">
    <property type="component" value="Unassembled WGS sequence"/>
</dbReference>
<dbReference type="EMBL" id="UPHM01000025">
    <property type="protein sequence ID" value="VAZ90253.1"/>
    <property type="molecule type" value="Genomic_DNA"/>
</dbReference>
<dbReference type="RefSeq" id="WP_371686971.1">
    <property type="nucleotide sequence ID" value="NZ_CADEAW010000266.1"/>
</dbReference>
<dbReference type="EMBL" id="UPHL01000041">
    <property type="protein sequence ID" value="VAZ82756.1"/>
    <property type="molecule type" value="Genomic_DNA"/>
</dbReference>
<accession>A0AB38UQP9</accession>
<protein>
    <submittedName>
        <fullName evidence="1">Uncharacterized protein</fullName>
    </submittedName>
</protein>
<sequence length="50" mass="5281">MSNHKSAIPPDTVPTLLAGWTGHDLAAHIVSRERGLAAGVCIVLVSRQFS</sequence>
<evidence type="ECO:0000313" key="3">
    <source>
        <dbReference type="Proteomes" id="UP000271464"/>
    </source>
</evidence>
<evidence type="ECO:0000313" key="1">
    <source>
        <dbReference type="EMBL" id="VAZ82756.1"/>
    </source>
</evidence>
<dbReference type="GeneID" id="66600221"/>
<name>A0AB38UQP9_9MYCO</name>
<evidence type="ECO:0000313" key="2">
    <source>
        <dbReference type="EMBL" id="VAZ90253.1"/>
    </source>
</evidence>
<dbReference type="Proteomes" id="UP000271464">
    <property type="component" value="Unassembled WGS sequence"/>
</dbReference>
<reference evidence="3 4" key="1">
    <citation type="submission" date="2018-09" db="EMBL/GenBank/DDBJ databases">
        <authorList>
            <person name="Tagini F."/>
        </authorList>
    </citation>
    <scope>NUCLEOTIDE SEQUENCE [LARGE SCALE GENOMIC DNA]</scope>
    <source>
        <strain evidence="2 3">MK4</strain>
        <strain evidence="1 4">MK42</strain>
    </source>
</reference>